<organism evidence="1 2">
    <name type="scientific">Desulfoglaeba alkanexedens ALDC</name>
    <dbReference type="NCBI Taxonomy" id="980445"/>
    <lineage>
        <taxon>Bacteria</taxon>
        <taxon>Pseudomonadati</taxon>
        <taxon>Thermodesulfobacteriota</taxon>
        <taxon>Syntrophobacteria</taxon>
        <taxon>Syntrophobacterales</taxon>
        <taxon>Syntrophobacteraceae</taxon>
        <taxon>Desulfoglaeba</taxon>
    </lineage>
</organism>
<gene>
    <name evidence="1" type="ORF">FDQ92_13185</name>
</gene>
<accession>A0A4P8L511</accession>
<keyword evidence="2" id="KW-1185">Reference proteome</keyword>
<dbReference type="KEGG" id="dax:FDQ92_13185"/>
<dbReference type="Proteomes" id="UP000298602">
    <property type="component" value="Chromosome"/>
</dbReference>
<reference evidence="1 2" key="1">
    <citation type="submission" date="2019-05" db="EMBL/GenBank/DDBJ databases">
        <title>The Complete Genome Sequence of the n-alkane-degrading Desulfoglaeba alkanexedens ALDC reveals multiple alkylsuccinate synthase gene clusters.</title>
        <authorList>
            <person name="Callaghan A.V."/>
            <person name="Davidova I.A."/>
            <person name="Duncan K.E."/>
            <person name="Morris B."/>
            <person name="McInerney M.J."/>
        </authorList>
    </citation>
    <scope>NUCLEOTIDE SEQUENCE [LARGE SCALE GENOMIC DNA]</scope>
    <source>
        <strain evidence="1 2">ALDC</strain>
    </source>
</reference>
<protein>
    <recommendedName>
        <fullName evidence="3">Transposase</fullName>
    </recommendedName>
</protein>
<sequence length="121" mass="13710">MKPGKNAPSSKIRLRKHLNADALVRAVRREFEKIPDARKGRPQISFADASMSAFAMFSLKDPSLPAFEKRWSARDHNLHAPYHIEKADEATAEGRAVEFRHAAVDNCDTLHYYLLVNDLPP</sequence>
<dbReference type="EMBL" id="CP040098">
    <property type="protein sequence ID" value="QCQ23039.1"/>
    <property type="molecule type" value="Genomic_DNA"/>
</dbReference>
<reference evidence="1 2" key="2">
    <citation type="submission" date="2019-05" db="EMBL/GenBank/DDBJ databases">
        <authorList>
            <person name="Suflita J.M."/>
            <person name="Marks C.R."/>
        </authorList>
    </citation>
    <scope>NUCLEOTIDE SEQUENCE [LARGE SCALE GENOMIC DNA]</scope>
    <source>
        <strain evidence="1 2">ALDC</strain>
    </source>
</reference>
<dbReference type="AlphaFoldDB" id="A0A4P8L511"/>
<evidence type="ECO:0008006" key="3">
    <source>
        <dbReference type="Google" id="ProtNLM"/>
    </source>
</evidence>
<evidence type="ECO:0000313" key="1">
    <source>
        <dbReference type="EMBL" id="QCQ23039.1"/>
    </source>
</evidence>
<dbReference type="RefSeq" id="WP_137425322.1">
    <property type="nucleotide sequence ID" value="NZ_CP040098.1"/>
</dbReference>
<name>A0A4P8L511_9BACT</name>
<evidence type="ECO:0000313" key="2">
    <source>
        <dbReference type="Proteomes" id="UP000298602"/>
    </source>
</evidence>
<proteinExistence type="predicted"/>